<reference evidence="2 3" key="1">
    <citation type="submission" date="2020-04" db="EMBL/GenBank/DDBJ databases">
        <title>Perkinsus olseni comparative genomics.</title>
        <authorList>
            <person name="Bogema D.R."/>
        </authorList>
    </citation>
    <scope>NUCLEOTIDE SEQUENCE [LARGE SCALE GENOMIC DNA]</scope>
    <source>
        <strain evidence="2">ATCC PRA-205</strain>
    </source>
</reference>
<proteinExistence type="predicted"/>
<dbReference type="AlphaFoldDB" id="A0A7J6S3K0"/>
<name>A0A7J6S3K0_PEROL</name>
<organism evidence="2 3">
    <name type="scientific">Perkinsus olseni</name>
    <name type="common">Perkinsus atlanticus</name>
    <dbReference type="NCBI Taxonomy" id="32597"/>
    <lineage>
        <taxon>Eukaryota</taxon>
        <taxon>Sar</taxon>
        <taxon>Alveolata</taxon>
        <taxon>Perkinsozoa</taxon>
        <taxon>Perkinsea</taxon>
        <taxon>Perkinsida</taxon>
        <taxon>Perkinsidae</taxon>
        <taxon>Perkinsus</taxon>
    </lineage>
</organism>
<evidence type="ECO:0000313" key="2">
    <source>
        <dbReference type="EMBL" id="KAF4727072.1"/>
    </source>
</evidence>
<dbReference type="Proteomes" id="UP000574390">
    <property type="component" value="Unassembled WGS sequence"/>
</dbReference>
<evidence type="ECO:0000256" key="1">
    <source>
        <dbReference type="SAM" id="MobiDB-lite"/>
    </source>
</evidence>
<protein>
    <submittedName>
        <fullName evidence="2">Uncharacterized protein</fullName>
    </submittedName>
</protein>
<gene>
    <name evidence="2" type="ORF">FOZ62_006172</name>
</gene>
<accession>A0A7J6S3K0</accession>
<comment type="caution">
    <text evidence="2">The sequence shown here is derived from an EMBL/GenBank/DDBJ whole genome shotgun (WGS) entry which is preliminary data.</text>
</comment>
<sequence>ADGLAFNPPTLGLTRVNELCFVTGTAGRTDAREIDEAFKRAGDIFEINNFMAATTVLCWSRDRAAWDLSLGVTIDWQGEASLDCVIRLHYIDDALTAESSEGIEQLAETPQETAAGRVLGRRSASATTRDEGAPPAKRARSGL</sequence>
<feature type="non-terminal residue" evidence="2">
    <location>
        <position position="1"/>
    </location>
</feature>
<feature type="region of interest" description="Disordered" evidence="1">
    <location>
        <begin position="102"/>
        <end position="143"/>
    </location>
</feature>
<dbReference type="EMBL" id="JABANM010017851">
    <property type="protein sequence ID" value="KAF4727072.1"/>
    <property type="molecule type" value="Genomic_DNA"/>
</dbReference>
<evidence type="ECO:0000313" key="3">
    <source>
        <dbReference type="Proteomes" id="UP000574390"/>
    </source>
</evidence>